<feature type="region of interest" description="Disordered" evidence="7">
    <location>
        <begin position="194"/>
        <end position="225"/>
    </location>
</feature>
<evidence type="ECO:0000256" key="5">
    <source>
        <dbReference type="ARBA" id="ARBA00022833"/>
    </source>
</evidence>
<dbReference type="InterPro" id="IPR002893">
    <property type="entry name" value="Znf_MYND"/>
</dbReference>
<keyword evidence="4 6" id="KW-0863">Zinc-finger</keyword>
<feature type="region of interest" description="Disordered" evidence="7">
    <location>
        <begin position="1"/>
        <end position="49"/>
    </location>
</feature>
<dbReference type="PROSITE" id="PS50865">
    <property type="entry name" value="ZF_MYND_2"/>
    <property type="match status" value="1"/>
</dbReference>
<dbReference type="PANTHER" id="PTHR21646:SF74">
    <property type="entry name" value="UBIQUITIN CARBOXYL-TERMINAL HYDROLASE 19"/>
    <property type="match status" value="1"/>
</dbReference>
<dbReference type="SUPFAM" id="SSF144232">
    <property type="entry name" value="HIT/MYND zinc finger-like"/>
    <property type="match status" value="1"/>
</dbReference>
<dbReference type="Pfam" id="PF00443">
    <property type="entry name" value="UCH"/>
    <property type="match status" value="1"/>
</dbReference>
<dbReference type="InterPro" id="IPR008978">
    <property type="entry name" value="HSP20-like_chaperone"/>
</dbReference>
<sequence length="1052" mass="117826">MSEDDSTHSNEGLDGSERQHISDDDVFDDALDEQHSQSDAGMDFEEDEQPQEVCLISTDSLKYGDYKLSPEQHVVRVLHKDILIDAVTFHPNSLQIDFHCLNDSDPLLRRYGIDKSVQLVWHAELAGELVPEECEMRSGEREFVLKKRDPAQWTSGLLQCSSASAIGSSPTFAAGRPSYSSRSTTSYRYSNASSLGGHAGLPPTGQSAVSSGHHHPSVGHSAPTYHRSAFSTSARIDYSPHSYVPPAATVYSSNTYSPNVRSRSTSSLTRRSTSSSVLSVAPTPSSPLKADISDTVYSNTLLAGKPPPPLPLMSPAVRPTAKVSPYEEKGTVVDPGFTGLRNIGNTCFMNATLQMLVNCKELQIFFTGDYYKRDINATNPLGFGGRLAEVFAEFMKQMWSGMNRAFEPTKVKELVAEKAPQFANFAQHDAHEFLSFLLDGLHEDLNRVRSKACTTTVEANGRPDIEVSDEAWANHLLRNDSIFVDLFHGQLKSRLQCPRCDQVSITFDPFVYLAVPFPKEKRSSVVYFWPLDPCLKPIKFGIRYSADGTVSEMLDAVSQLVHVPTKSLRLIEVCNHRIARVFQPNFSTSQISSTDPLYVFQVHDASDCNEETVELIVVQRLLYRKSLMRACANCHATDEKLKSCERCYDALYCKRECQVEHWAKEHKFKCKLRSQAEAVGEPFIISLPKSKATYANIMRNLECRCRYSVNVFQPPVESNTNNNNNNGTLSADSSDTSGDVSLDLSPSPSLSSINANGNDNTNTNPPPVPVLVGVKRQMVLGEPRNKSRLDSRLFIVRRLQQPESIIGESLVDTHEPLDIPSGTFLSINWHNMKCGKDYLTVESKVEVDIDVENSAIHQRAAQTIASNGSSAANPSLYDMLTMFSETERLKPEESWYCNKCKEHVEATKRLQLYRLPPILIIQLKRFVYTTSIMSMHRRSKDDRPVRYPLSNLDLSDFLSESAPNGQTTKYDLTGVVCHSGSSYFGHYISMGRLESLDGKTTEIDWRNFDDSMVSRITPSRVQNDDAYLLFYKQRDNQTQQLLKRRYGIDLKL</sequence>
<feature type="region of interest" description="Disordered" evidence="7">
    <location>
        <begin position="716"/>
        <end position="768"/>
    </location>
</feature>
<dbReference type="Gene3D" id="3.90.70.10">
    <property type="entry name" value="Cysteine proteinases"/>
    <property type="match status" value="2"/>
</dbReference>
<dbReference type="Proteomes" id="UP000887569">
    <property type="component" value="Unplaced"/>
</dbReference>
<dbReference type="Pfam" id="PF01753">
    <property type="entry name" value="zf-MYND"/>
    <property type="match status" value="1"/>
</dbReference>
<evidence type="ECO:0000256" key="7">
    <source>
        <dbReference type="SAM" id="MobiDB-lite"/>
    </source>
</evidence>
<feature type="domain" description="MYND-type" evidence="9">
    <location>
        <begin position="631"/>
        <end position="670"/>
    </location>
</feature>
<evidence type="ECO:0000259" key="9">
    <source>
        <dbReference type="PROSITE" id="PS50865"/>
    </source>
</evidence>
<evidence type="ECO:0000256" key="1">
    <source>
        <dbReference type="ARBA" id="ARBA00000707"/>
    </source>
</evidence>
<evidence type="ECO:0000256" key="3">
    <source>
        <dbReference type="ARBA" id="ARBA00022723"/>
    </source>
</evidence>
<feature type="compositionally biased region" description="Low complexity" evidence="7">
    <location>
        <begin position="260"/>
        <end position="284"/>
    </location>
</feature>
<dbReference type="EC" id="3.4.19.12" evidence="2"/>
<feature type="compositionally biased region" description="Polar residues" evidence="7">
    <location>
        <begin position="727"/>
        <end position="739"/>
    </location>
</feature>
<dbReference type="SUPFAM" id="SSF49764">
    <property type="entry name" value="HSP20-like chaperones"/>
    <property type="match status" value="1"/>
</dbReference>
<keyword evidence="3" id="KW-0479">Metal-binding</keyword>
<dbReference type="PROSITE" id="PS00972">
    <property type="entry name" value="USP_1"/>
    <property type="match status" value="1"/>
</dbReference>
<dbReference type="PROSITE" id="PS00973">
    <property type="entry name" value="USP_2"/>
    <property type="match status" value="1"/>
</dbReference>
<evidence type="ECO:0000313" key="10">
    <source>
        <dbReference type="Proteomes" id="UP000887569"/>
    </source>
</evidence>
<dbReference type="InterPro" id="IPR038765">
    <property type="entry name" value="Papain-like_cys_pep_sf"/>
</dbReference>
<evidence type="ECO:0000256" key="4">
    <source>
        <dbReference type="ARBA" id="ARBA00022771"/>
    </source>
</evidence>
<dbReference type="Gene3D" id="6.10.140.2220">
    <property type="match status" value="1"/>
</dbReference>
<feature type="compositionally biased region" description="Low complexity" evidence="7">
    <location>
        <begin position="741"/>
        <end position="763"/>
    </location>
</feature>
<dbReference type="WBParaSite" id="PgR040_g075_t01">
    <property type="protein sequence ID" value="PgR040_g075_t01"/>
    <property type="gene ID" value="PgR040_g075"/>
</dbReference>
<feature type="compositionally biased region" description="Polar residues" evidence="7">
    <location>
        <begin position="250"/>
        <end position="259"/>
    </location>
</feature>
<evidence type="ECO:0000256" key="2">
    <source>
        <dbReference type="ARBA" id="ARBA00012759"/>
    </source>
</evidence>
<dbReference type="AlphaFoldDB" id="A0A915BHI6"/>
<feature type="domain" description="USP" evidence="8">
    <location>
        <begin position="338"/>
        <end position="1034"/>
    </location>
</feature>
<feature type="region of interest" description="Disordered" evidence="7">
    <location>
        <begin position="249"/>
        <end position="284"/>
    </location>
</feature>
<evidence type="ECO:0000313" key="11">
    <source>
        <dbReference type="WBParaSite" id="PgR040_g075_t01"/>
    </source>
</evidence>
<dbReference type="GO" id="GO:0008270">
    <property type="term" value="F:zinc ion binding"/>
    <property type="evidence" value="ECO:0007669"/>
    <property type="project" value="UniProtKB-KW"/>
</dbReference>
<dbReference type="PANTHER" id="PTHR21646">
    <property type="entry name" value="UBIQUITIN CARBOXYL-TERMINAL HYDROLASE"/>
    <property type="match status" value="1"/>
</dbReference>
<comment type="catalytic activity">
    <reaction evidence="1">
        <text>Thiol-dependent hydrolysis of ester, thioester, amide, peptide and isopeptide bonds formed by the C-terminal Gly of ubiquitin (a 76-residue protein attached to proteins as an intracellular targeting signal).</text>
        <dbReference type="EC" id="3.4.19.12"/>
    </reaction>
</comment>
<dbReference type="PROSITE" id="PS01360">
    <property type="entry name" value="ZF_MYND_1"/>
    <property type="match status" value="1"/>
</dbReference>
<dbReference type="GO" id="GO:0016579">
    <property type="term" value="P:protein deubiquitination"/>
    <property type="evidence" value="ECO:0007669"/>
    <property type="project" value="InterPro"/>
</dbReference>
<dbReference type="InterPro" id="IPR050185">
    <property type="entry name" value="Ub_carboxyl-term_hydrolase"/>
</dbReference>
<dbReference type="InterPro" id="IPR018200">
    <property type="entry name" value="USP_CS"/>
</dbReference>
<evidence type="ECO:0000259" key="8">
    <source>
        <dbReference type="PROSITE" id="PS50235"/>
    </source>
</evidence>
<dbReference type="SUPFAM" id="SSF54001">
    <property type="entry name" value="Cysteine proteinases"/>
    <property type="match status" value="1"/>
</dbReference>
<evidence type="ECO:0000256" key="6">
    <source>
        <dbReference type="PROSITE-ProRule" id="PRU00134"/>
    </source>
</evidence>
<dbReference type="GO" id="GO:0004843">
    <property type="term" value="F:cysteine-type deubiquitinase activity"/>
    <property type="evidence" value="ECO:0007669"/>
    <property type="project" value="UniProtKB-EC"/>
</dbReference>
<organism evidence="10 11">
    <name type="scientific">Parascaris univalens</name>
    <name type="common">Nematode worm</name>
    <dbReference type="NCBI Taxonomy" id="6257"/>
    <lineage>
        <taxon>Eukaryota</taxon>
        <taxon>Metazoa</taxon>
        <taxon>Ecdysozoa</taxon>
        <taxon>Nematoda</taxon>
        <taxon>Chromadorea</taxon>
        <taxon>Rhabditida</taxon>
        <taxon>Spirurina</taxon>
        <taxon>Ascaridomorpha</taxon>
        <taxon>Ascaridoidea</taxon>
        <taxon>Ascarididae</taxon>
        <taxon>Parascaris</taxon>
    </lineage>
</organism>
<dbReference type="Gene3D" id="2.60.40.790">
    <property type="match status" value="1"/>
</dbReference>
<dbReference type="InterPro" id="IPR001394">
    <property type="entry name" value="Peptidase_C19_UCH"/>
</dbReference>
<proteinExistence type="predicted"/>
<reference evidence="11" key="1">
    <citation type="submission" date="2022-11" db="UniProtKB">
        <authorList>
            <consortium name="WormBaseParasite"/>
        </authorList>
    </citation>
    <scope>IDENTIFICATION</scope>
</reference>
<dbReference type="InterPro" id="IPR028889">
    <property type="entry name" value="USP"/>
</dbReference>
<name>A0A915BHI6_PARUN</name>
<protein>
    <recommendedName>
        <fullName evidence="2">ubiquitinyl hydrolase 1</fullName>
        <ecNumber evidence="2">3.4.19.12</ecNumber>
    </recommendedName>
</protein>
<keyword evidence="10" id="KW-1185">Reference proteome</keyword>
<keyword evidence="5" id="KW-0862">Zinc</keyword>
<accession>A0A915BHI6</accession>
<dbReference type="PROSITE" id="PS50235">
    <property type="entry name" value="USP_3"/>
    <property type="match status" value="1"/>
</dbReference>